<dbReference type="Proteomes" id="UP000736856">
    <property type="component" value="Unassembled WGS sequence"/>
</dbReference>
<dbReference type="EMBL" id="SEOL01000001">
    <property type="protein sequence ID" value="MBL0848570.1"/>
    <property type="molecule type" value="Genomic_DNA"/>
</dbReference>
<evidence type="ECO:0000256" key="1">
    <source>
        <dbReference type="ARBA" id="ARBA00008918"/>
    </source>
</evidence>
<dbReference type="PANTHER" id="PTHR12901:SF10">
    <property type="entry name" value="COENZYME Q-BINDING PROTEIN COQ10, MITOCHONDRIAL"/>
    <property type="match status" value="1"/>
</dbReference>
<comment type="caution">
    <text evidence="3">The sequence shown here is derived from an EMBL/GenBank/DDBJ whole genome shotgun (WGS) entry which is preliminary data.</text>
</comment>
<protein>
    <submittedName>
        <fullName evidence="3">Type II toxin-antitoxin system RatA family toxin</fullName>
    </submittedName>
</protein>
<dbReference type="PANTHER" id="PTHR12901">
    <property type="entry name" value="SPERM PROTEIN HOMOLOG"/>
    <property type="match status" value="1"/>
</dbReference>
<dbReference type="GO" id="GO:0045333">
    <property type="term" value="P:cellular respiration"/>
    <property type="evidence" value="ECO:0007669"/>
    <property type="project" value="InterPro"/>
</dbReference>
<evidence type="ECO:0000313" key="3">
    <source>
        <dbReference type="EMBL" id="MBL0848570.1"/>
    </source>
</evidence>
<dbReference type="InterPro" id="IPR005031">
    <property type="entry name" value="COQ10_START"/>
</dbReference>
<feature type="domain" description="Coenzyme Q-binding protein COQ10 START" evidence="2">
    <location>
        <begin position="10"/>
        <end position="139"/>
    </location>
</feature>
<name>A0A937AR76_9HYPH</name>
<reference evidence="3" key="1">
    <citation type="submission" date="2019-02" db="EMBL/GenBank/DDBJ databases">
        <title>A novel Candidatus Liberibacter species associated with the New Zealand native fuchsia psyllid, Ctenarytaina fuchsiae.</title>
        <authorList>
            <person name="Thompson S.M."/>
            <person name="Jorgensen N."/>
            <person name="David C."/>
            <person name="Bulman S.R."/>
            <person name="Smith G.R."/>
        </authorList>
    </citation>
    <scope>NUCLEOTIDE SEQUENCE</scope>
    <source>
        <strain evidence="3">Oxford</strain>
    </source>
</reference>
<dbReference type="InterPro" id="IPR023393">
    <property type="entry name" value="START-like_dom_sf"/>
</dbReference>
<evidence type="ECO:0000313" key="4">
    <source>
        <dbReference type="Proteomes" id="UP000736856"/>
    </source>
</evidence>
<accession>A0A937AR76</accession>
<organism evidence="3 4">
    <name type="scientific">Candidatus Liberibacter ctenarytainae</name>
    <dbReference type="NCBI Taxonomy" id="2020335"/>
    <lineage>
        <taxon>Bacteria</taxon>
        <taxon>Pseudomonadati</taxon>
        <taxon>Pseudomonadota</taxon>
        <taxon>Alphaproteobacteria</taxon>
        <taxon>Hyphomicrobiales</taxon>
        <taxon>Rhizobiaceae</taxon>
        <taxon>Liberibacter</taxon>
    </lineage>
</organism>
<evidence type="ECO:0000259" key="2">
    <source>
        <dbReference type="Pfam" id="PF03364"/>
    </source>
</evidence>
<sequence length="160" mass="19119">MHHFTADRIISYTPKQMFDLVADIEKYPEFVPLCKEITVFSHEKKGRDLILVSSMMIKYLGRQETFTTQVQMQEDQRIIIVKHIKHLFNVLENHWHFEEIANGGCIVHFSIKYELQNRFFDKVLNKIFERAFLSFAIAFEKRAHKIYASLPLEKKISRRD</sequence>
<dbReference type="CDD" id="cd07813">
    <property type="entry name" value="COQ10p_like"/>
    <property type="match status" value="1"/>
</dbReference>
<dbReference type="Pfam" id="PF03364">
    <property type="entry name" value="Polyketide_cyc"/>
    <property type="match status" value="1"/>
</dbReference>
<dbReference type="AlphaFoldDB" id="A0A937AR76"/>
<dbReference type="Gene3D" id="3.30.530.20">
    <property type="match status" value="1"/>
</dbReference>
<dbReference type="SUPFAM" id="SSF55961">
    <property type="entry name" value="Bet v1-like"/>
    <property type="match status" value="1"/>
</dbReference>
<gene>
    <name evidence="3" type="ORF">EU981_00475</name>
</gene>
<comment type="similarity">
    <text evidence="1">Belongs to the ribosome association toxin RatA family.</text>
</comment>
<proteinExistence type="inferred from homology"/>
<dbReference type="GO" id="GO:0048039">
    <property type="term" value="F:ubiquinone binding"/>
    <property type="evidence" value="ECO:0007669"/>
    <property type="project" value="InterPro"/>
</dbReference>
<dbReference type="InterPro" id="IPR044996">
    <property type="entry name" value="COQ10-like"/>
</dbReference>